<dbReference type="OrthoDB" id="9801656at2"/>
<evidence type="ECO:0000256" key="3">
    <source>
        <dbReference type="ARBA" id="ARBA00038502"/>
    </source>
</evidence>
<dbReference type="Gene3D" id="3.40.630.30">
    <property type="match status" value="1"/>
</dbReference>
<dbReference type="GO" id="GO:0008999">
    <property type="term" value="F:protein-N-terminal-alanine acetyltransferase activity"/>
    <property type="evidence" value="ECO:0007669"/>
    <property type="project" value="TreeGrafter"/>
</dbReference>
<accession>A0A0D5XZ07</accession>
<evidence type="ECO:0000256" key="1">
    <source>
        <dbReference type="ARBA" id="ARBA00022679"/>
    </source>
</evidence>
<sequence>MKSFSVRELSSTDVDALLAFEVDNREWFESQIDAREPAFYSVQGVAEHIEAYLSGLACGTWHPFVIEDADGKIVGRANLKGIDAARRSAEVGYRIARSACGQGLATRALGHLIEQARTRWQLRQLVAYVYPANIGSQKVLLRSGFLAESVERQAAAERGFVLSL</sequence>
<dbReference type="InterPro" id="IPR016181">
    <property type="entry name" value="Acyl_CoA_acyltransferase"/>
</dbReference>
<evidence type="ECO:0000259" key="4">
    <source>
        <dbReference type="PROSITE" id="PS51186"/>
    </source>
</evidence>
<dbReference type="KEGG" id="pcz:PCL1606_25940"/>
<dbReference type="InterPro" id="IPR000182">
    <property type="entry name" value="GNAT_dom"/>
</dbReference>
<dbReference type="EMBL" id="CP011110">
    <property type="protein sequence ID" value="AKA24045.1"/>
    <property type="molecule type" value="Genomic_DNA"/>
</dbReference>
<gene>
    <name evidence="5" type="ORF">PCL1606_25940</name>
</gene>
<keyword evidence="1 5" id="KW-0808">Transferase</keyword>
<evidence type="ECO:0000256" key="2">
    <source>
        <dbReference type="ARBA" id="ARBA00023315"/>
    </source>
</evidence>
<proteinExistence type="inferred from homology"/>
<comment type="similarity">
    <text evidence="3">Belongs to the acetyltransferase family. RimJ subfamily.</text>
</comment>
<dbReference type="AlphaFoldDB" id="A0A0D5XZ07"/>
<evidence type="ECO:0000313" key="6">
    <source>
        <dbReference type="Proteomes" id="UP000032748"/>
    </source>
</evidence>
<dbReference type="InterPro" id="IPR051531">
    <property type="entry name" value="N-acetyltransferase"/>
</dbReference>
<name>A0A0D5XZ07_9PSED</name>
<evidence type="ECO:0000313" key="5">
    <source>
        <dbReference type="EMBL" id="AKA24045.1"/>
    </source>
</evidence>
<dbReference type="Proteomes" id="UP000032748">
    <property type="component" value="Chromosome"/>
</dbReference>
<dbReference type="SUPFAM" id="SSF55729">
    <property type="entry name" value="Acyl-CoA N-acyltransferases (Nat)"/>
    <property type="match status" value="1"/>
</dbReference>
<organism evidence="5 6">
    <name type="scientific">Pseudomonas chlororaphis</name>
    <dbReference type="NCBI Taxonomy" id="587753"/>
    <lineage>
        <taxon>Bacteria</taxon>
        <taxon>Pseudomonadati</taxon>
        <taxon>Pseudomonadota</taxon>
        <taxon>Gammaproteobacteria</taxon>
        <taxon>Pseudomonadales</taxon>
        <taxon>Pseudomonadaceae</taxon>
        <taxon>Pseudomonas</taxon>
    </lineage>
</organism>
<feature type="domain" description="N-acetyltransferase" evidence="4">
    <location>
        <begin position="4"/>
        <end position="164"/>
    </location>
</feature>
<dbReference type="RefSeq" id="WP_044463621.1">
    <property type="nucleotide sequence ID" value="NZ_CP011110.1"/>
</dbReference>
<dbReference type="Pfam" id="PF13302">
    <property type="entry name" value="Acetyltransf_3"/>
    <property type="match status" value="1"/>
</dbReference>
<dbReference type="PANTHER" id="PTHR43792:SF8">
    <property type="entry name" value="[RIBOSOMAL PROTEIN US5]-ALANINE N-ACETYLTRANSFERASE"/>
    <property type="match status" value="1"/>
</dbReference>
<keyword evidence="2" id="KW-0012">Acyltransferase</keyword>
<dbReference type="PATRIC" id="fig|587753.10.peg.2589"/>
<dbReference type="PANTHER" id="PTHR43792">
    <property type="entry name" value="GNAT FAMILY, PUTATIVE (AFU_ORTHOLOGUE AFUA_3G00765)-RELATED-RELATED"/>
    <property type="match status" value="1"/>
</dbReference>
<dbReference type="PROSITE" id="PS51186">
    <property type="entry name" value="GNAT"/>
    <property type="match status" value="1"/>
</dbReference>
<reference evidence="5 6" key="1">
    <citation type="journal article" date="2015" name="Mol. Plant Microbe Interact.">
        <title>Comparative Genomic Analysis of Pseudomonas chlororaphis PCL1606 Reveals New Insight into Antifungal Compounds Involved in Biocontrol.</title>
        <authorList>
            <person name="Calderon C.E."/>
            <person name="Ramos C."/>
            <person name="de Vicente A."/>
            <person name="Cazorla F.M."/>
        </authorList>
    </citation>
    <scope>NUCLEOTIDE SEQUENCE [LARGE SCALE GENOMIC DNA]</scope>
    <source>
        <strain evidence="5 6">PCL1606</strain>
    </source>
</reference>
<dbReference type="GO" id="GO:0005737">
    <property type="term" value="C:cytoplasm"/>
    <property type="evidence" value="ECO:0007669"/>
    <property type="project" value="TreeGrafter"/>
</dbReference>
<protein>
    <submittedName>
        <fullName evidence="5">Acetyltransferase</fullName>
    </submittedName>
</protein>